<dbReference type="Pfam" id="PF00891">
    <property type="entry name" value="Methyltransf_2"/>
    <property type="match status" value="1"/>
</dbReference>
<evidence type="ECO:0000313" key="7">
    <source>
        <dbReference type="EMBL" id="CAN75450.1"/>
    </source>
</evidence>
<organism evidence="7">
    <name type="scientific">Vitis vinifera</name>
    <name type="common">Grape</name>
    <dbReference type="NCBI Taxonomy" id="29760"/>
    <lineage>
        <taxon>Eukaryota</taxon>
        <taxon>Viridiplantae</taxon>
        <taxon>Streptophyta</taxon>
        <taxon>Embryophyta</taxon>
        <taxon>Tracheophyta</taxon>
        <taxon>Spermatophyta</taxon>
        <taxon>Magnoliopsida</taxon>
        <taxon>eudicotyledons</taxon>
        <taxon>Gunneridae</taxon>
        <taxon>Pentapetalae</taxon>
        <taxon>rosids</taxon>
        <taxon>Vitales</taxon>
        <taxon>Vitaceae</taxon>
        <taxon>Viteae</taxon>
        <taxon>Vitis</taxon>
    </lineage>
</organism>
<name>A5C9J1_VITVI</name>
<feature type="domain" description="O-methyltransferase dimerisation" evidence="6">
    <location>
        <begin position="27"/>
        <end position="113"/>
    </location>
</feature>
<reference evidence="7" key="1">
    <citation type="journal article" date="2007" name="PLoS ONE">
        <title>The first genome sequence of an elite grapevine cultivar (Pinot noir Vitis vinifera L.): coping with a highly heterozygous genome.</title>
        <authorList>
            <person name="Velasco R."/>
            <person name="Zharkikh A."/>
            <person name="Troggio M."/>
            <person name="Cartwright D.A."/>
            <person name="Cestaro A."/>
            <person name="Pruss D."/>
            <person name="Pindo M."/>
            <person name="FitzGerald L.M."/>
            <person name="Vezzulli S."/>
            <person name="Reid J."/>
            <person name="Malacarne G."/>
            <person name="Iliev D."/>
            <person name="Coppola G."/>
            <person name="Wardell B."/>
            <person name="Micheletti D."/>
            <person name="Macalma T."/>
            <person name="Facci M."/>
            <person name="Mitchell J.T."/>
            <person name="Perazzolli M."/>
            <person name="Eldredge G."/>
            <person name="Gatto P."/>
            <person name="Oyzerski R."/>
            <person name="Moretto M."/>
            <person name="Gutin N."/>
            <person name="Stefanini M."/>
            <person name="Chen Y."/>
            <person name="Segala C."/>
            <person name="Davenport C."/>
            <person name="Dematte L."/>
            <person name="Mraz A."/>
            <person name="Battilana J."/>
            <person name="Stormo K."/>
            <person name="Costa F."/>
            <person name="Tao Q."/>
            <person name="Si-Ammour A."/>
            <person name="Harkins T."/>
            <person name="Lackey A."/>
            <person name="Perbost C."/>
            <person name="Taillon B."/>
            <person name="Stella A."/>
            <person name="Solovyev V."/>
            <person name="Fawcett J.A."/>
            <person name="Sterck L."/>
            <person name="Vandepoele K."/>
            <person name="Grando S.M."/>
            <person name="Toppo S."/>
            <person name="Moser C."/>
            <person name="Lanchbury J."/>
            <person name="Bogden R."/>
            <person name="Skolnick M."/>
            <person name="Sgaramella V."/>
            <person name="Bhatnagar S.K."/>
            <person name="Fontana P."/>
            <person name="Gutin A."/>
            <person name="Van de Peer Y."/>
            <person name="Salamini F."/>
            <person name="Viola R."/>
        </authorList>
    </citation>
    <scope>NUCLEOTIDE SEQUENCE</scope>
</reference>
<accession>A5C9J1</accession>
<feature type="domain" description="O-methyltransferase C-terminal" evidence="5">
    <location>
        <begin position="135"/>
        <end position="340"/>
    </location>
</feature>
<dbReference type="InterPro" id="IPR036390">
    <property type="entry name" value="WH_DNA-bd_sf"/>
</dbReference>
<dbReference type="FunFam" id="3.40.50.150:FF:000061">
    <property type="entry name" value="Caffeic acid O-methyltransferase"/>
    <property type="match status" value="1"/>
</dbReference>
<keyword evidence="2" id="KW-0808">Transferase</keyword>
<protein>
    <recommendedName>
        <fullName evidence="8">Caffeic acid 3-O-methyltransferase</fullName>
    </recommendedName>
</protein>
<evidence type="ECO:0000256" key="4">
    <source>
        <dbReference type="PIRSR" id="PIRSR005739-1"/>
    </source>
</evidence>
<evidence type="ECO:0000256" key="3">
    <source>
        <dbReference type="ARBA" id="ARBA00022691"/>
    </source>
</evidence>
<dbReference type="GO" id="GO:0032259">
    <property type="term" value="P:methylation"/>
    <property type="evidence" value="ECO:0007669"/>
    <property type="project" value="UniProtKB-KW"/>
</dbReference>
<keyword evidence="1" id="KW-0489">Methyltransferase</keyword>
<sequence>MEPSAEEKQSSRLCHEDGDVEPCSYAMQLVTSSVLPMVMQTSIELGLFDIIANLGQASASEIASRLPTKNQEAPIILDRMLYLLTTHSVLSCSAIDGDERVYALTPVSKYFASNQGVSFGPLLALIQDKVFMDSWSQLKNAIIEGGIPFNRVHGSHAFEYPGKDPRFNQVFNTAMFNHTTVIVNKILESYKGFEHLTRVVDVGGGLGTTLSIITSKYPHIEAINFDLPHVIEHAVAYPGVKHIGGDMFVSVPKGDAIFMKWILHDWSDDHCLKLLKNCYKALPEHGKVIVVEGVLPEIPEKGSTVKAICQTDLIMLTQNPGGKERTRKEFLDLTIGAGFAGIRYECYVSCYWVMEIFKKTFNHNHSTMKVPRAFRVEQKSAA</sequence>
<dbReference type="InterPro" id="IPR029063">
    <property type="entry name" value="SAM-dependent_MTases_sf"/>
</dbReference>
<dbReference type="PIRSF" id="PIRSF005739">
    <property type="entry name" value="O-mtase"/>
    <property type="match status" value="1"/>
</dbReference>
<feature type="active site" description="Proton acceptor" evidence="4">
    <location>
        <position position="264"/>
    </location>
</feature>
<evidence type="ECO:0008006" key="8">
    <source>
        <dbReference type="Google" id="ProtNLM"/>
    </source>
</evidence>
<evidence type="ECO:0000259" key="5">
    <source>
        <dbReference type="Pfam" id="PF00891"/>
    </source>
</evidence>
<dbReference type="Pfam" id="PF08100">
    <property type="entry name" value="Dimerisation"/>
    <property type="match status" value="1"/>
</dbReference>
<gene>
    <name evidence="7" type="ORF">VITISV_028012</name>
</gene>
<dbReference type="InterPro" id="IPR016461">
    <property type="entry name" value="COMT-like"/>
</dbReference>
<dbReference type="EMBL" id="AM487016">
    <property type="protein sequence ID" value="CAN75450.1"/>
    <property type="molecule type" value="Genomic_DNA"/>
</dbReference>
<dbReference type="GO" id="GO:0008171">
    <property type="term" value="F:O-methyltransferase activity"/>
    <property type="evidence" value="ECO:0007669"/>
    <property type="project" value="InterPro"/>
</dbReference>
<dbReference type="InterPro" id="IPR001077">
    <property type="entry name" value="COMT_C"/>
</dbReference>
<dbReference type="AlphaFoldDB" id="A5C9J1"/>
<dbReference type="PANTHER" id="PTHR11746">
    <property type="entry name" value="O-METHYLTRANSFERASE"/>
    <property type="match status" value="1"/>
</dbReference>
<dbReference type="FunFam" id="1.10.10.10:FF:000357">
    <property type="entry name" value="Caffeic acid 3-O-methyltransferase"/>
    <property type="match status" value="1"/>
</dbReference>
<dbReference type="ExpressionAtlas" id="A5C9J1">
    <property type="expression patterns" value="baseline and differential"/>
</dbReference>
<dbReference type="SUPFAM" id="SSF53335">
    <property type="entry name" value="S-adenosyl-L-methionine-dependent methyltransferases"/>
    <property type="match status" value="1"/>
</dbReference>
<dbReference type="SUPFAM" id="SSF46785">
    <property type="entry name" value="Winged helix' DNA-binding domain"/>
    <property type="match status" value="1"/>
</dbReference>
<proteinExistence type="predicted"/>
<evidence type="ECO:0000259" key="6">
    <source>
        <dbReference type="Pfam" id="PF08100"/>
    </source>
</evidence>
<keyword evidence="3" id="KW-0949">S-adenosyl-L-methionine</keyword>
<dbReference type="PROSITE" id="PS51683">
    <property type="entry name" value="SAM_OMT_II"/>
    <property type="match status" value="1"/>
</dbReference>
<dbReference type="Gene3D" id="3.40.50.150">
    <property type="entry name" value="Vaccinia Virus protein VP39"/>
    <property type="match status" value="1"/>
</dbReference>
<evidence type="ECO:0000256" key="1">
    <source>
        <dbReference type="ARBA" id="ARBA00022603"/>
    </source>
</evidence>
<evidence type="ECO:0000256" key="2">
    <source>
        <dbReference type="ARBA" id="ARBA00022679"/>
    </source>
</evidence>
<dbReference type="InterPro" id="IPR036388">
    <property type="entry name" value="WH-like_DNA-bd_sf"/>
</dbReference>
<dbReference type="Gene3D" id="1.10.10.10">
    <property type="entry name" value="Winged helix-like DNA-binding domain superfamily/Winged helix DNA-binding domain"/>
    <property type="match status" value="1"/>
</dbReference>
<dbReference type="GO" id="GO:0046983">
    <property type="term" value="F:protein dimerization activity"/>
    <property type="evidence" value="ECO:0007669"/>
    <property type="project" value="InterPro"/>
</dbReference>
<dbReference type="CDD" id="cd02440">
    <property type="entry name" value="AdoMet_MTases"/>
    <property type="match status" value="1"/>
</dbReference>
<dbReference type="InterPro" id="IPR012967">
    <property type="entry name" value="COMT_dimerisation"/>
</dbReference>